<gene>
    <name evidence="1" type="ORF">ACFQT0_28930</name>
</gene>
<sequence length="89" mass="9809">MIKQQAPQQLPLAFEQPLDDARQQMARQRLAELDIRDARLVAQVLGEARLVDELFAFCYKLKTGKVKATSNPGGLFLTVVGLRKSVAGA</sequence>
<evidence type="ECO:0000313" key="1">
    <source>
        <dbReference type="EMBL" id="MFC7670970.1"/>
    </source>
</evidence>
<accession>A0ABW2UBW4</accession>
<reference evidence="2" key="1">
    <citation type="journal article" date="2019" name="Int. J. Syst. Evol. Microbiol.">
        <title>The Global Catalogue of Microorganisms (GCM) 10K type strain sequencing project: providing services to taxonomists for standard genome sequencing and annotation.</title>
        <authorList>
            <consortium name="The Broad Institute Genomics Platform"/>
            <consortium name="The Broad Institute Genome Sequencing Center for Infectious Disease"/>
            <person name="Wu L."/>
            <person name="Ma J."/>
        </authorList>
    </citation>
    <scope>NUCLEOTIDE SEQUENCE [LARGE SCALE GENOMIC DNA]</scope>
    <source>
        <strain evidence="2">JCM 19635</strain>
    </source>
</reference>
<comment type="caution">
    <text evidence="1">The sequence shown here is derived from an EMBL/GenBank/DDBJ whole genome shotgun (WGS) entry which is preliminary data.</text>
</comment>
<dbReference type="EMBL" id="JBHTEK010000005">
    <property type="protein sequence ID" value="MFC7670970.1"/>
    <property type="molecule type" value="Genomic_DNA"/>
</dbReference>
<name>A0ABW2UBW4_9BACT</name>
<dbReference type="Proteomes" id="UP001596513">
    <property type="component" value="Unassembled WGS sequence"/>
</dbReference>
<proteinExistence type="predicted"/>
<evidence type="ECO:0000313" key="2">
    <source>
        <dbReference type="Proteomes" id="UP001596513"/>
    </source>
</evidence>
<dbReference type="RefSeq" id="WP_380206793.1">
    <property type="nucleotide sequence ID" value="NZ_JBHTEK010000005.1"/>
</dbReference>
<organism evidence="1 2">
    <name type="scientific">Hymenobacter humi</name>
    <dbReference type="NCBI Taxonomy" id="1411620"/>
    <lineage>
        <taxon>Bacteria</taxon>
        <taxon>Pseudomonadati</taxon>
        <taxon>Bacteroidota</taxon>
        <taxon>Cytophagia</taxon>
        <taxon>Cytophagales</taxon>
        <taxon>Hymenobacteraceae</taxon>
        <taxon>Hymenobacter</taxon>
    </lineage>
</organism>
<keyword evidence="2" id="KW-1185">Reference proteome</keyword>
<protein>
    <submittedName>
        <fullName evidence="1">Uncharacterized protein</fullName>
    </submittedName>
</protein>